<evidence type="ECO:0000256" key="1">
    <source>
        <dbReference type="SAM" id="MobiDB-lite"/>
    </source>
</evidence>
<feature type="compositionally biased region" description="Low complexity" evidence="1">
    <location>
        <begin position="88"/>
        <end position="114"/>
    </location>
</feature>
<dbReference type="Proteomes" id="UP000664859">
    <property type="component" value="Unassembled WGS sequence"/>
</dbReference>
<gene>
    <name evidence="2" type="ORF">JKP88DRAFT_250858</name>
</gene>
<proteinExistence type="predicted"/>
<dbReference type="InterPro" id="IPR008979">
    <property type="entry name" value="Galactose-bd-like_sf"/>
</dbReference>
<reference evidence="2" key="1">
    <citation type="submission" date="2021-02" db="EMBL/GenBank/DDBJ databases">
        <title>First Annotated Genome of the Yellow-green Alga Tribonema minus.</title>
        <authorList>
            <person name="Mahan K.M."/>
        </authorList>
    </citation>
    <scope>NUCLEOTIDE SEQUENCE</scope>
    <source>
        <strain evidence="2">UTEX B ZZ1240</strain>
    </source>
</reference>
<evidence type="ECO:0000313" key="3">
    <source>
        <dbReference type="Proteomes" id="UP000664859"/>
    </source>
</evidence>
<evidence type="ECO:0000313" key="2">
    <source>
        <dbReference type="EMBL" id="KAG5192319.1"/>
    </source>
</evidence>
<comment type="caution">
    <text evidence="2">The sequence shown here is derived from an EMBL/GenBank/DDBJ whole genome shotgun (WGS) entry which is preliminary data.</text>
</comment>
<sequence>MRPLLSSMEWAAAEAAALISAAQQQQGSAAPDHCKCKCIHPQCVRDMDSPRDEYLYSPTAANGQGQGHSKSKGGWDAVAPKRADQAHPHSQQQQQPQCSPHTHQQQQQQQQRSSASDAWPGPHLPLTQVQHQLVCAATGSCADPRHPPETVIDGRSDTFWATTGLLPQCLLLQLRRAVVVSSIEVHCKGVAALSVSLSHVRTQHCRALTGRRGSSDAQQSSLRFPRSAQQPRGGWSCGTVLFKPVLPVTDDVLPRGNAAGINSSFLTSHVCLVIEASHQDDGICLVSRVIVSTQA</sequence>
<dbReference type="EMBL" id="JAFCMP010000007">
    <property type="protein sequence ID" value="KAG5192319.1"/>
    <property type="molecule type" value="Genomic_DNA"/>
</dbReference>
<dbReference type="GO" id="GO:0005929">
    <property type="term" value="C:cilium"/>
    <property type="evidence" value="ECO:0007669"/>
    <property type="project" value="TreeGrafter"/>
</dbReference>
<feature type="compositionally biased region" description="Polar residues" evidence="1">
    <location>
        <begin position="215"/>
        <end position="230"/>
    </location>
</feature>
<dbReference type="GO" id="GO:0030992">
    <property type="term" value="C:intraciliary transport particle B"/>
    <property type="evidence" value="ECO:0007669"/>
    <property type="project" value="InterPro"/>
</dbReference>
<dbReference type="Gene3D" id="2.60.120.260">
    <property type="entry name" value="Galactose-binding domain-like"/>
    <property type="match status" value="1"/>
</dbReference>
<keyword evidence="3" id="KW-1185">Reference proteome</keyword>
<protein>
    <submittedName>
        <fullName evidence="2">Uncharacterized protein</fullName>
    </submittedName>
</protein>
<dbReference type="PANTHER" id="PTHR33906">
    <property type="entry name" value="INTRAFLAGELLAR TRANSPORT PROTEIN 25 HOMOLOG"/>
    <property type="match status" value="1"/>
</dbReference>
<feature type="region of interest" description="Disordered" evidence="1">
    <location>
        <begin position="208"/>
        <end position="233"/>
    </location>
</feature>
<dbReference type="AlphaFoldDB" id="A0A835ZK32"/>
<name>A0A835ZK32_9STRA</name>
<feature type="region of interest" description="Disordered" evidence="1">
    <location>
        <begin position="54"/>
        <end position="123"/>
    </location>
</feature>
<dbReference type="SUPFAM" id="SSF49785">
    <property type="entry name" value="Galactose-binding domain-like"/>
    <property type="match status" value="1"/>
</dbReference>
<dbReference type="GO" id="GO:0042073">
    <property type="term" value="P:intraciliary transport"/>
    <property type="evidence" value="ECO:0007669"/>
    <property type="project" value="InterPro"/>
</dbReference>
<dbReference type="PANTHER" id="PTHR33906:SF1">
    <property type="entry name" value="INTRAFLAGELLAR TRANSPORT PROTEIN 25 HOMOLOG"/>
    <property type="match status" value="1"/>
</dbReference>
<accession>A0A835ZK32</accession>
<dbReference type="InterPro" id="IPR033558">
    <property type="entry name" value="IFT25"/>
</dbReference>
<dbReference type="OrthoDB" id="271080at2759"/>
<organism evidence="2 3">
    <name type="scientific">Tribonema minus</name>
    <dbReference type="NCBI Taxonomy" id="303371"/>
    <lineage>
        <taxon>Eukaryota</taxon>
        <taxon>Sar</taxon>
        <taxon>Stramenopiles</taxon>
        <taxon>Ochrophyta</taxon>
        <taxon>PX clade</taxon>
        <taxon>Xanthophyceae</taxon>
        <taxon>Tribonematales</taxon>
        <taxon>Tribonemataceae</taxon>
        <taxon>Tribonema</taxon>
    </lineage>
</organism>